<evidence type="ECO:0000256" key="2">
    <source>
        <dbReference type="ARBA" id="ARBA00023186"/>
    </source>
</evidence>
<dbReference type="Proteomes" id="UP000774326">
    <property type="component" value="Unassembled WGS sequence"/>
</dbReference>
<evidence type="ECO:0000313" key="4">
    <source>
        <dbReference type="Proteomes" id="UP000774326"/>
    </source>
</evidence>
<protein>
    <recommendedName>
        <fullName evidence="5">Prefoldin subunit 1</fullName>
    </recommendedName>
</protein>
<keyword evidence="2" id="KW-0143">Chaperone</keyword>
<dbReference type="GO" id="GO:0016272">
    <property type="term" value="C:prefoldin complex"/>
    <property type="evidence" value="ECO:0007669"/>
    <property type="project" value="InterPro"/>
</dbReference>
<keyword evidence="4" id="KW-1185">Reference proteome</keyword>
<accession>A0A9P8Q6Y6</accession>
<dbReference type="GO" id="GO:0044183">
    <property type="term" value="F:protein folding chaperone"/>
    <property type="evidence" value="ECO:0007669"/>
    <property type="project" value="TreeGrafter"/>
</dbReference>
<dbReference type="InterPro" id="IPR002777">
    <property type="entry name" value="PFD_beta-like"/>
</dbReference>
<dbReference type="PANTHER" id="PTHR20903">
    <property type="entry name" value="PREFOLDIN SUBUNIT 1-RELATED"/>
    <property type="match status" value="1"/>
</dbReference>
<name>A0A9P8Q6Y6_WICPI</name>
<dbReference type="Gene3D" id="1.10.287.370">
    <property type="match status" value="1"/>
</dbReference>
<dbReference type="EMBL" id="JAEUBG010002836">
    <property type="protein sequence ID" value="KAH3683969.1"/>
    <property type="molecule type" value="Genomic_DNA"/>
</dbReference>
<comment type="caution">
    <text evidence="3">The sequence shown here is derived from an EMBL/GenBank/DDBJ whole genome shotgun (WGS) entry which is preliminary data.</text>
</comment>
<sequence length="122" mass="13926">MSVNPEALQKLLMEMNAQIQQNQADYQLVQQQIDRHSTNSQIATLTIQELEDNGSANGLVWEGVGKMFIAKKVDEYKDQMAKDKKLLDDQVKNLNVRKDYLKTSIEKTSKTMQSIIQGKPIE</sequence>
<dbReference type="OrthoDB" id="2015447at2759"/>
<evidence type="ECO:0000256" key="1">
    <source>
        <dbReference type="ARBA" id="ARBA00008045"/>
    </source>
</evidence>
<reference evidence="3" key="1">
    <citation type="journal article" date="2021" name="Open Biol.">
        <title>Shared evolutionary footprints suggest mitochondrial oxidative damage underlies multiple complex I losses in fungi.</title>
        <authorList>
            <person name="Schikora-Tamarit M.A."/>
            <person name="Marcet-Houben M."/>
            <person name="Nosek J."/>
            <person name="Gabaldon T."/>
        </authorList>
    </citation>
    <scope>NUCLEOTIDE SEQUENCE</scope>
    <source>
        <strain evidence="3">CBS2887</strain>
    </source>
</reference>
<dbReference type="SUPFAM" id="SSF46579">
    <property type="entry name" value="Prefoldin"/>
    <property type="match status" value="1"/>
</dbReference>
<dbReference type="AlphaFoldDB" id="A0A9P8Q6Y6"/>
<proteinExistence type="inferred from homology"/>
<evidence type="ECO:0008006" key="5">
    <source>
        <dbReference type="Google" id="ProtNLM"/>
    </source>
</evidence>
<dbReference type="PANTHER" id="PTHR20903:SF0">
    <property type="entry name" value="PREFOLDIN SUBUNIT 1"/>
    <property type="match status" value="1"/>
</dbReference>
<evidence type="ECO:0000313" key="3">
    <source>
        <dbReference type="EMBL" id="KAH3683969.1"/>
    </source>
</evidence>
<gene>
    <name evidence="3" type="ORF">WICPIJ_005044</name>
</gene>
<reference evidence="3" key="2">
    <citation type="submission" date="2021-01" db="EMBL/GenBank/DDBJ databases">
        <authorList>
            <person name="Schikora-Tamarit M.A."/>
        </authorList>
    </citation>
    <scope>NUCLEOTIDE SEQUENCE</scope>
    <source>
        <strain evidence="3">CBS2887</strain>
    </source>
</reference>
<dbReference type="GO" id="GO:0051082">
    <property type="term" value="F:unfolded protein binding"/>
    <property type="evidence" value="ECO:0007669"/>
    <property type="project" value="InterPro"/>
</dbReference>
<dbReference type="Pfam" id="PF01920">
    <property type="entry name" value="Prefoldin_2"/>
    <property type="match status" value="1"/>
</dbReference>
<dbReference type="GO" id="GO:0005737">
    <property type="term" value="C:cytoplasm"/>
    <property type="evidence" value="ECO:0007669"/>
    <property type="project" value="TreeGrafter"/>
</dbReference>
<comment type="similarity">
    <text evidence="1">Belongs to the prefoldin subunit beta family.</text>
</comment>
<dbReference type="InterPro" id="IPR009053">
    <property type="entry name" value="Prefoldin"/>
</dbReference>
<organism evidence="3 4">
    <name type="scientific">Wickerhamomyces pijperi</name>
    <name type="common">Yeast</name>
    <name type="synonym">Pichia pijperi</name>
    <dbReference type="NCBI Taxonomy" id="599730"/>
    <lineage>
        <taxon>Eukaryota</taxon>
        <taxon>Fungi</taxon>
        <taxon>Dikarya</taxon>
        <taxon>Ascomycota</taxon>
        <taxon>Saccharomycotina</taxon>
        <taxon>Saccharomycetes</taxon>
        <taxon>Phaffomycetales</taxon>
        <taxon>Wickerhamomycetaceae</taxon>
        <taxon>Wickerhamomyces</taxon>
    </lineage>
</organism>